<protein>
    <submittedName>
        <fullName evidence="1">Uncharacterized protein</fullName>
    </submittedName>
</protein>
<evidence type="ECO:0000313" key="1">
    <source>
        <dbReference type="EMBL" id="OOF92759.1"/>
    </source>
</evidence>
<proteinExistence type="predicted"/>
<dbReference type="AlphaFoldDB" id="A0A1R3RE50"/>
<dbReference type="VEuPathDB" id="FungiDB:ASPCADRAFT_210025"/>
<evidence type="ECO:0000313" key="2">
    <source>
        <dbReference type="Proteomes" id="UP000188318"/>
    </source>
</evidence>
<accession>A0A1R3RE50</accession>
<dbReference type="Proteomes" id="UP000188318">
    <property type="component" value="Unassembled WGS sequence"/>
</dbReference>
<dbReference type="EMBL" id="KV907506">
    <property type="protein sequence ID" value="OOF92759.1"/>
    <property type="molecule type" value="Genomic_DNA"/>
</dbReference>
<sequence length="51" mass="5369">MLMLGPDDLGRTTLAGTPCMQQPAGILHSTLIATFSNKLNSRNEDAVALAL</sequence>
<name>A0A1R3RE50_ASPC5</name>
<organism evidence="1 2">
    <name type="scientific">Aspergillus carbonarius (strain ITEM 5010)</name>
    <dbReference type="NCBI Taxonomy" id="602072"/>
    <lineage>
        <taxon>Eukaryota</taxon>
        <taxon>Fungi</taxon>
        <taxon>Dikarya</taxon>
        <taxon>Ascomycota</taxon>
        <taxon>Pezizomycotina</taxon>
        <taxon>Eurotiomycetes</taxon>
        <taxon>Eurotiomycetidae</taxon>
        <taxon>Eurotiales</taxon>
        <taxon>Aspergillaceae</taxon>
        <taxon>Aspergillus</taxon>
        <taxon>Aspergillus subgen. Circumdati</taxon>
    </lineage>
</organism>
<reference evidence="2" key="1">
    <citation type="journal article" date="2017" name="Genome Biol.">
        <title>Comparative genomics reveals high biological diversity and specific adaptations in the industrially and medically important fungal genus Aspergillus.</title>
        <authorList>
            <person name="de Vries R.P."/>
            <person name="Riley R."/>
            <person name="Wiebenga A."/>
            <person name="Aguilar-Osorio G."/>
            <person name="Amillis S."/>
            <person name="Uchima C.A."/>
            <person name="Anderluh G."/>
            <person name="Asadollahi M."/>
            <person name="Askin M."/>
            <person name="Barry K."/>
            <person name="Battaglia E."/>
            <person name="Bayram O."/>
            <person name="Benocci T."/>
            <person name="Braus-Stromeyer S.A."/>
            <person name="Caldana C."/>
            <person name="Canovas D."/>
            <person name="Cerqueira G.C."/>
            <person name="Chen F."/>
            <person name="Chen W."/>
            <person name="Choi C."/>
            <person name="Clum A."/>
            <person name="Dos Santos R.A."/>
            <person name="Damasio A.R."/>
            <person name="Diallinas G."/>
            <person name="Emri T."/>
            <person name="Fekete E."/>
            <person name="Flipphi M."/>
            <person name="Freyberg S."/>
            <person name="Gallo A."/>
            <person name="Gournas C."/>
            <person name="Habgood R."/>
            <person name="Hainaut M."/>
            <person name="Harispe M.L."/>
            <person name="Henrissat B."/>
            <person name="Hilden K.S."/>
            <person name="Hope R."/>
            <person name="Hossain A."/>
            <person name="Karabika E."/>
            <person name="Karaffa L."/>
            <person name="Karanyi Z."/>
            <person name="Krasevec N."/>
            <person name="Kuo A."/>
            <person name="Kusch H."/>
            <person name="LaButti K."/>
            <person name="Lagendijk E.L."/>
            <person name="Lapidus A."/>
            <person name="Levasseur A."/>
            <person name="Lindquist E."/>
            <person name="Lipzen A."/>
            <person name="Logrieco A.F."/>
            <person name="MacCabe A."/>
            <person name="Maekelae M.R."/>
            <person name="Malavazi I."/>
            <person name="Melin P."/>
            <person name="Meyer V."/>
            <person name="Mielnichuk N."/>
            <person name="Miskei M."/>
            <person name="Molnar A.P."/>
            <person name="Mule G."/>
            <person name="Ngan C.Y."/>
            <person name="Orejas M."/>
            <person name="Orosz E."/>
            <person name="Ouedraogo J.P."/>
            <person name="Overkamp K.M."/>
            <person name="Park H.-S."/>
            <person name="Perrone G."/>
            <person name="Piumi F."/>
            <person name="Punt P.J."/>
            <person name="Ram A.F."/>
            <person name="Ramon A."/>
            <person name="Rauscher S."/>
            <person name="Record E."/>
            <person name="Riano-Pachon D.M."/>
            <person name="Robert V."/>
            <person name="Roehrig J."/>
            <person name="Ruller R."/>
            <person name="Salamov A."/>
            <person name="Salih N.S."/>
            <person name="Samson R.A."/>
            <person name="Sandor E."/>
            <person name="Sanguinetti M."/>
            <person name="Schuetze T."/>
            <person name="Sepcic K."/>
            <person name="Shelest E."/>
            <person name="Sherlock G."/>
            <person name="Sophianopoulou V."/>
            <person name="Squina F.M."/>
            <person name="Sun H."/>
            <person name="Susca A."/>
            <person name="Todd R.B."/>
            <person name="Tsang A."/>
            <person name="Unkles S.E."/>
            <person name="van de Wiele N."/>
            <person name="van Rossen-Uffink D."/>
            <person name="Oliveira J.V."/>
            <person name="Vesth T.C."/>
            <person name="Visser J."/>
            <person name="Yu J.-H."/>
            <person name="Zhou M."/>
            <person name="Andersen M.R."/>
            <person name="Archer D.B."/>
            <person name="Baker S.E."/>
            <person name="Benoit I."/>
            <person name="Brakhage A.A."/>
            <person name="Braus G.H."/>
            <person name="Fischer R."/>
            <person name="Frisvad J.C."/>
            <person name="Goldman G.H."/>
            <person name="Houbraken J."/>
            <person name="Oakley B."/>
            <person name="Pocsi I."/>
            <person name="Scazzocchio C."/>
            <person name="Seiboth B."/>
            <person name="vanKuyk P.A."/>
            <person name="Wortman J."/>
            <person name="Dyer P.S."/>
            <person name="Grigoriev I.V."/>
        </authorList>
    </citation>
    <scope>NUCLEOTIDE SEQUENCE [LARGE SCALE GENOMIC DNA]</scope>
    <source>
        <strain evidence="2">ITEM 5010</strain>
    </source>
</reference>
<keyword evidence="2" id="KW-1185">Reference proteome</keyword>
<gene>
    <name evidence="1" type="ORF">ASPCADRAFT_210025</name>
</gene>